<feature type="region of interest" description="Disordered" evidence="1">
    <location>
        <begin position="166"/>
        <end position="265"/>
    </location>
</feature>
<organism evidence="2 3">
    <name type="scientific">Actinidia rufa</name>
    <dbReference type="NCBI Taxonomy" id="165716"/>
    <lineage>
        <taxon>Eukaryota</taxon>
        <taxon>Viridiplantae</taxon>
        <taxon>Streptophyta</taxon>
        <taxon>Embryophyta</taxon>
        <taxon>Tracheophyta</taxon>
        <taxon>Spermatophyta</taxon>
        <taxon>Magnoliopsida</taxon>
        <taxon>eudicotyledons</taxon>
        <taxon>Gunneridae</taxon>
        <taxon>Pentapetalae</taxon>
        <taxon>asterids</taxon>
        <taxon>Ericales</taxon>
        <taxon>Actinidiaceae</taxon>
        <taxon>Actinidia</taxon>
    </lineage>
</organism>
<dbReference type="PANTHER" id="PTHR36407">
    <property type="entry name" value="MEDIATOR-ASSOCIATED PROTEIN 2"/>
    <property type="match status" value="1"/>
</dbReference>
<evidence type="ECO:0000313" key="2">
    <source>
        <dbReference type="EMBL" id="GFZ20997.1"/>
    </source>
</evidence>
<dbReference type="InterPro" id="IPR038823">
    <property type="entry name" value="MED2_plant"/>
</dbReference>
<dbReference type="Proteomes" id="UP000585474">
    <property type="component" value="Unassembled WGS sequence"/>
</dbReference>
<evidence type="ECO:0008006" key="4">
    <source>
        <dbReference type="Google" id="ProtNLM"/>
    </source>
</evidence>
<dbReference type="AlphaFoldDB" id="A0A7J0HCZ0"/>
<accession>A0A7J0HCZ0</accession>
<proteinExistence type="predicted"/>
<dbReference type="PANTHER" id="PTHR36407:SF1">
    <property type="entry name" value="MEDIATOR-ASSOCIATED PROTEIN 2"/>
    <property type="match status" value="1"/>
</dbReference>
<evidence type="ECO:0000256" key="1">
    <source>
        <dbReference type="SAM" id="MobiDB-lite"/>
    </source>
</evidence>
<evidence type="ECO:0000313" key="3">
    <source>
        <dbReference type="Proteomes" id="UP000585474"/>
    </source>
</evidence>
<keyword evidence="3" id="KW-1185">Reference proteome</keyword>
<gene>
    <name evidence="2" type="ORF">Acr_29g0001590</name>
</gene>
<protein>
    <recommendedName>
        <fullName evidence="4">Mediator-associated protein 2</fullName>
    </recommendedName>
</protein>
<feature type="compositionally biased region" description="Low complexity" evidence="1">
    <location>
        <begin position="190"/>
        <end position="213"/>
    </location>
</feature>
<reference evidence="2 3" key="1">
    <citation type="submission" date="2019-07" db="EMBL/GenBank/DDBJ databases">
        <title>De Novo Assembly of kiwifruit Actinidia rufa.</title>
        <authorList>
            <person name="Sugita-Konishi S."/>
            <person name="Sato K."/>
            <person name="Mori E."/>
            <person name="Abe Y."/>
            <person name="Kisaki G."/>
            <person name="Hamano K."/>
            <person name="Suezawa K."/>
            <person name="Otani M."/>
            <person name="Fukuda T."/>
            <person name="Manabe T."/>
            <person name="Gomi K."/>
            <person name="Tabuchi M."/>
            <person name="Akimitsu K."/>
            <person name="Kataoka I."/>
        </authorList>
    </citation>
    <scope>NUCLEOTIDE SEQUENCE [LARGE SCALE GENOMIC DNA]</scope>
    <source>
        <strain evidence="3">cv. Fuchu</strain>
    </source>
</reference>
<sequence length="265" mass="28968">MDAASEVGYGPPPEFQEDVKDPLIDLSLSDSTELWLIQWPINQAPDFDGQELSLKLHRDGLLGSFEGKSYDVVSFKAQDPNAAVFISSASESKIEKLGAELDGELVELLYHLSGLQEVGATPDCGGFVTYLEGSQVGKISRRVSLIHYPEPSELEKQNINNQRQMYQRSTGTSLTSSSRHRAPSRSIWPSSSNAASKHSSKSKSSLSEAGEASRPPKRSHIEEPARSMVQQSTQDSGRGHSTVTSSGSLGHSDDRKSKKKKKHEK</sequence>
<dbReference type="EMBL" id="BJWL01000029">
    <property type="protein sequence ID" value="GFZ20997.1"/>
    <property type="molecule type" value="Genomic_DNA"/>
</dbReference>
<comment type="caution">
    <text evidence="2">The sequence shown here is derived from an EMBL/GenBank/DDBJ whole genome shotgun (WGS) entry which is preliminary data.</text>
</comment>
<dbReference type="OrthoDB" id="1892825at2759"/>
<name>A0A7J0HCZ0_9ERIC</name>
<feature type="compositionally biased region" description="Polar residues" evidence="1">
    <location>
        <begin position="228"/>
        <end position="249"/>
    </location>
</feature>